<dbReference type="EMBL" id="CP158165">
    <property type="protein sequence ID" value="XBV26944.1"/>
    <property type="molecule type" value="Genomic_DNA"/>
</dbReference>
<gene>
    <name evidence="2" type="ORF">ABN611_11065</name>
</gene>
<reference evidence="2" key="1">
    <citation type="submission" date="2024-06" db="EMBL/GenBank/DDBJ databases">
        <title>Kribbella sp. strain HUAS MG21 genome sequences.</title>
        <authorList>
            <person name="Mo P."/>
        </authorList>
    </citation>
    <scope>NUCLEOTIDE SEQUENCE</scope>
    <source>
        <strain evidence="2">HUAS MG21</strain>
    </source>
</reference>
<dbReference type="RefSeq" id="WP_350279737.1">
    <property type="nucleotide sequence ID" value="NZ_CP158165.1"/>
</dbReference>
<dbReference type="AlphaFoldDB" id="A0AAU7TJZ0"/>
<sequence>MTHSVEFSGPTLTKRYTSWPRNEPEREWAALTLLSRATHGLVPTPLSCSSDPTPRLTMTIVPGRPLGGRLTSAQLAALGAALETLWSVPPAGLAPVDLGQVRERTRAGMSVLRQQDGVVAEAAAAWLDDEPPELDVRNPVVAHGDPNLANYLWDGERVHRNPPGTAEAQALRVLRLVGAAPRAGRGRPGC</sequence>
<dbReference type="InterPro" id="IPR002575">
    <property type="entry name" value="Aminoglycoside_PTrfase"/>
</dbReference>
<feature type="domain" description="Aminoglycoside phosphotransferase" evidence="1">
    <location>
        <begin position="18"/>
        <end position="158"/>
    </location>
</feature>
<name>A0AAU7TJZ0_9ACTN</name>
<dbReference type="Pfam" id="PF01636">
    <property type="entry name" value="APH"/>
    <property type="match status" value="1"/>
</dbReference>
<dbReference type="SUPFAM" id="SSF56112">
    <property type="entry name" value="Protein kinase-like (PK-like)"/>
    <property type="match status" value="1"/>
</dbReference>
<evidence type="ECO:0000313" key="2">
    <source>
        <dbReference type="EMBL" id="XBV26944.1"/>
    </source>
</evidence>
<organism evidence="2">
    <name type="scientific">Kribbella sp. HUAS MG21</name>
    <dbReference type="NCBI Taxonomy" id="3160966"/>
    <lineage>
        <taxon>Bacteria</taxon>
        <taxon>Bacillati</taxon>
        <taxon>Actinomycetota</taxon>
        <taxon>Actinomycetes</taxon>
        <taxon>Propionibacteriales</taxon>
        <taxon>Kribbellaceae</taxon>
        <taxon>Kribbella</taxon>
    </lineage>
</organism>
<accession>A0AAU7TJZ0</accession>
<dbReference type="InterPro" id="IPR011009">
    <property type="entry name" value="Kinase-like_dom_sf"/>
</dbReference>
<proteinExistence type="predicted"/>
<evidence type="ECO:0000259" key="1">
    <source>
        <dbReference type="Pfam" id="PF01636"/>
    </source>
</evidence>
<dbReference type="Gene3D" id="3.90.1200.10">
    <property type="match status" value="1"/>
</dbReference>
<protein>
    <submittedName>
        <fullName evidence="2">Phosphotransferase</fullName>
    </submittedName>
</protein>